<dbReference type="InterPro" id="IPR046960">
    <property type="entry name" value="PPR_At4g14850-like_plant"/>
</dbReference>
<reference evidence="5" key="1">
    <citation type="submission" date="2019-12" db="EMBL/GenBank/DDBJ databases">
        <title>Genome sequencing and annotation of Brassica cretica.</title>
        <authorList>
            <person name="Studholme D.J."/>
            <person name="Sarris P."/>
        </authorList>
    </citation>
    <scope>NUCLEOTIDE SEQUENCE</scope>
    <source>
        <strain evidence="5">PFS-109/04</strain>
        <tissue evidence="5">Leaf</tissue>
    </source>
</reference>
<dbReference type="PANTHER" id="PTHR47926:SF344">
    <property type="entry name" value="OS07G0636900 PROTEIN"/>
    <property type="match status" value="1"/>
</dbReference>
<comment type="caution">
    <text evidence="5">The sequence shown here is derived from an EMBL/GenBank/DDBJ whole genome shotgun (WGS) entry which is preliminary data.</text>
</comment>
<evidence type="ECO:0000313" key="5">
    <source>
        <dbReference type="EMBL" id="KAF3506694.1"/>
    </source>
</evidence>
<dbReference type="InterPro" id="IPR002885">
    <property type="entry name" value="PPR_rpt"/>
</dbReference>
<dbReference type="PROSITE" id="PS51375">
    <property type="entry name" value="PPR"/>
    <property type="match status" value="6"/>
</dbReference>
<sequence>MCIKEFFKSNAHFTTDASGEQSQRSSNHPYPTQSTAPYSTAPREGYSPWTRRRSRSRIQSHKLLHPIDLATASFDRIPPRKRNRYSWNTILSGYSKSKNHCESLRLYNRMRRDCDGVVASFNLVFAIKACVGLGVLENGVLIHGLAMKNGLDKDAYVAPSLVEMYGEFGRMEDAQKVFDEITLRSSVLWGVLMKGYLRYSRDSEVFRLFYLMREAGLGVDNALTLICLVKACGNVFAGKEGKSVHGLSIRRGFIDRSCYLQASVVDMYVKCRLLDNAREMFETSVDKNVVMWTTLVSGFAKCERAVEAFDLFRQMLRESVLPNQCTLAALLVSCSSLGTQRHGRSVHGYMIRNEIEMDAVNFTSFIDMYARCGNIRMARKVFDMMPERNVISWSSMINAFGINGMLEEALDCFGKMKSRNLTPNSATYVLLLSACSHSGNIEEGRKQFASMTSDYGIAPEEEHYACMVDLLGRDGEVGEAKSFIDNMPVKPMASAWGALLNACRIHKNVDLAEEIAEKLLSMGSNESSVYVLLSNIYADAGMWEMVNSVRSKMASIQVPNHFTAHPHGFFKSASKQVDKLHYLILCRFRSPSQVTSQSEFYVCESAEREMGKYKVMKPAQEVDVSAVKYKEEDIKGMGTTGNNSNYGTTRNPHAPERYTGGSSSDSAAIVASGLCSAALGTDGGGSVRIPASLCDITGLKTTYGRTDMTGSLCEGGTVEIISPLASSVEDALLVEWKCNGNRSIQVKSPTNAKTSLSSYQTIMVVEIVVPELEEMRAAHVVSIGSAALRSLTPYCEAGYVFTLALMKKSKLSYDIRTSFAVFRSFSASDYISAQCIRSLCEGGTVEIISPLASSVEDALLVEWKCNGNRSIQVKSPTNAKTSLSSYQTIMVVEIVVPELEEMRAAHVVSIGSAALRSLTPYCEAGYVFTLALMKKSKLSYDIRTSFAVFRSFSASDYISAQCIRRRLMEYHMDIFKNVDVIVTPTTGMTAPVIPPDALENGETNFQVTAANLLGFPAISVPVTDVFVFWLLCKPAVYNSKGTWKGFQLHYKSWEDLGLKLLAAVEHCSWLVLGSDFLPGYLYSIRGVFQKLAPVTKKPAVFHDMLNTNRVHTDLPEK</sequence>
<feature type="region of interest" description="Disordered" evidence="3">
    <location>
        <begin position="14"/>
        <end position="54"/>
    </location>
</feature>
<evidence type="ECO:0000256" key="2">
    <source>
        <dbReference type="PROSITE-ProRule" id="PRU00708"/>
    </source>
</evidence>
<dbReference type="Gene3D" id="3.90.1300.10">
    <property type="entry name" value="Amidase signature (AS) domain"/>
    <property type="match status" value="2"/>
</dbReference>
<feature type="region of interest" description="Disordered" evidence="3">
    <location>
        <begin position="637"/>
        <end position="662"/>
    </location>
</feature>
<gene>
    <name evidence="5" type="ORF">F2Q69_00004869</name>
</gene>
<dbReference type="InterPro" id="IPR023631">
    <property type="entry name" value="Amidase_dom"/>
</dbReference>
<dbReference type="Gene3D" id="1.25.40.10">
    <property type="entry name" value="Tetratricopeptide repeat domain"/>
    <property type="match status" value="4"/>
</dbReference>
<evidence type="ECO:0000259" key="4">
    <source>
        <dbReference type="Pfam" id="PF01425"/>
    </source>
</evidence>
<dbReference type="InterPro" id="IPR036928">
    <property type="entry name" value="AS_sf"/>
</dbReference>
<feature type="repeat" description="PPR" evidence="2">
    <location>
        <begin position="185"/>
        <end position="219"/>
    </location>
</feature>
<feature type="domain" description="Amidase" evidence="4">
    <location>
        <begin position="636"/>
        <end position="749"/>
    </location>
</feature>
<dbReference type="Pfam" id="PF20431">
    <property type="entry name" value="E_motif"/>
    <property type="match status" value="1"/>
</dbReference>
<dbReference type="InterPro" id="IPR011990">
    <property type="entry name" value="TPR-like_helical_dom_sf"/>
</dbReference>
<dbReference type="InterPro" id="IPR046848">
    <property type="entry name" value="E_motif"/>
</dbReference>
<name>A0A8S9NPB8_BRACR</name>
<dbReference type="AlphaFoldDB" id="A0A8S9NPB8"/>
<feature type="compositionally biased region" description="Low complexity" evidence="3">
    <location>
        <begin position="637"/>
        <end position="651"/>
    </location>
</feature>
<dbReference type="GO" id="GO:0003723">
    <property type="term" value="F:RNA binding"/>
    <property type="evidence" value="ECO:0007669"/>
    <property type="project" value="InterPro"/>
</dbReference>
<dbReference type="FunFam" id="1.25.40.10:FF:000351">
    <property type="entry name" value="Pentatricopeptide repeat-containing protein"/>
    <property type="match status" value="1"/>
</dbReference>
<protein>
    <recommendedName>
        <fullName evidence="4">Amidase domain-containing protein</fullName>
    </recommendedName>
</protein>
<feature type="repeat" description="PPR" evidence="2">
    <location>
        <begin position="424"/>
        <end position="459"/>
    </location>
</feature>
<dbReference type="Pfam" id="PF01425">
    <property type="entry name" value="Amidase"/>
    <property type="match status" value="1"/>
</dbReference>
<dbReference type="Pfam" id="PF13041">
    <property type="entry name" value="PPR_2"/>
    <property type="match status" value="2"/>
</dbReference>
<proteinExistence type="predicted"/>
<feature type="compositionally biased region" description="Polar residues" evidence="3">
    <location>
        <begin position="14"/>
        <end position="38"/>
    </location>
</feature>
<keyword evidence="1" id="KW-0677">Repeat</keyword>
<dbReference type="Proteomes" id="UP000712600">
    <property type="component" value="Unassembled WGS sequence"/>
</dbReference>
<dbReference type="Pfam" id="PF01535">
    <property type="entry name" value="PPR"/>
    <property type="match status" value="3"/>
</dbReference>
<accession>A0A8S9NPB8</accession>
<evidence type="ECO:0000313" key="6">
    <source>
        <dbReference type="Proteomes" id="UP000712600"/>
    </source>
</evidence>
<dbReference type="PANTHER" id="PTHR47926">
    <property type="entry name" value="PENTATRICOPEPTIDE REPEAT-CONTAINING PROTEIN"/>
    <property type="match status" value="1"/>
</dbReference>
<feature type="repeat" description="PPR" evidence="2">
    <location>
        <begin position="288"/>
        <end position="322"/>
    </location>
</feature>
<evidence type="ECO:0000256" key="1">
    <source>
        <dbReference type="ARBA" id="ARBA00022737"/>
    </source>
</evidence>
<feature type="repeat" description="PPR" evidence="2">
    <location>
        <begin position="389"/>
        <end position="423"/>
    </location>
</feature>
<dbReference type="NCBIfam" id="TIGR00756">
    <property type="entry name" value="PPR"/>
    <property type="match status" value="4"/>
</dbReference>
<evidence type="ECO:0000256" key="3">
    <source>
        <dbReference type="SAM" id="MobiDB-lite"/>
    </source>
</evidence>
<feature type="repeat" description="PPR" evidence="2">
    <location>
        <begin position="83"/>
        <end position="113"/>
    </location>
</feature>
<organism evidence="5 6">
    <name type="scientific">Brassica cretica</name>
    <name type="common">Mustard</name>
    <dbReference type="NCBI Taxonomy" id="69181"/>
    <lineage>
        <taxon>Eukaryota</taxon>
        <taxon>Viridiplantae</taxon>
        <taxon>Streptophyta</taxon>
        <taxon>Embryophyta</taxon>
        <taxon>Tracheophyta</taxon>
        <taxon>Spermatophyta</taxon>
        <taxon>Magnoliopsida</taxon>
        <taxon>eudicotyledons</taxon>
        <taxon>Gunneridae</taxon>
        <taxon>Pentapetalae</taxon>
        <taxon>rosids</taxon>
        <taxon>malvids</taxon>
        <taxon>Brassicales</taxon>
        <taxon>Brassicaceae</taxon>
        <taxon>Brassiceae</taxon>
        <taxon>Brassica</taxon>
    </lineage>
</organism>
<dbReference type="GO" id="GO:0009451">
    <property type="term" value="P:RNA modification"/>
    <property type="evidence" value="ECO:0007669"/>
    <property type="project" value="InterPro"/>
</dbReference>
<dbReference type="EMBL" id="QGKX02001521">
    <property type="protein sequence ID" value="KAF3506694.1"/>
    <property type="molecule type" value="Genomic_DNA"/>
</dbReference>
<feature type="repeat" description="PPR" evidence="2">
    <location>
        <begin position="358"/>
        <end position="388"/>
    </location>
</feature>
<dbReference type="SUPFAM" id="SSF75304">
    <property type="entry name" value="Amidase signature (AS) enzymes"/>
    <property type="match status" value="2"/>
</dbReference>
<dbReference type="FunFam" id="1.25.40.10:FF:000090">
    <property type="entry name" value="Pentatricopeptide repeat-containing protein, chloroplastic"/>
    <property type="match status" value="1"/>
</dbReference>